<dbReference type="EC" id="2.7.7.6" evidence="1"/>
<dbReference type="GO" id="GO:0000428">
    <property type="term" value="C:DNA-directed RNA polymerase complex"/>
    <property type="evidence" value="ECO:0007669"/>
    <property type="project" value="UniProtKB-KW"/>
</dbReference>
<name>A0A9W4SDP7_9GLOM</name>
<keyword evidence="8" id="KW-1185">Reference proteome</keyword>
<protein>
    <recommendedName>
        <fullName evidence="1">DNA-directed RNA polymerase</fullName>
        <ecNumber evidence="1">2.7.7.6</ecNumber>
    </recommendedName>
</protein>
<dbReference type="SUPFAM" id="SSF64484">
    <property type="entry name" value="beta and beta-prime subunits of DNA dependent RNA-polymerase"/>
    <property type="match status" value="1"/>
</dbReference>
<gene>
    <name evidence="7" type="ORF">FWILDA_LOCUS1622</name>
</gene>
<keyword evidence="5" id="KW-0804">Transcription</keyword>
<evidence type="ECO:0000256" key="5">
    <source>
        <dbReference type="ARBA" id="ARBA00023163"/>
    </source>
</evidence>
<evidence type="ECO:0000313" key="8">
    <source>
        <dbReference type="Proteomes" id="UP001153678"/>
    </source>
</evidence>
<dbReference type="Pfam" id="PF04563">
    <property type="entry name" value="RNA_pol_Rpb2_1"/>
    <property type="match status" value="1"/>
</dbReference>
<dbReference type="GO" id="GO:0003677">
    <property type="term" value="F:DNA binding"/>
    <property type="evidence" value="ECO:0007669"/>
    <property type="project" value="InterPro"/>
</dbReference>
<dbReference type="GO" id="GO:0006351">
    <property type="term" value="P:DNA-templated transcription"/>
    <property type="evidence" value="ECO:0007669"/>
    <property type="project" value="InterPro"/>
</dbReference>
<reference evidence="7" key="1">
    <citation type="submission" date="2022-08" db="EMBL/GenBank/DDBJ databases">
        <authorList>
            <person name="Kallberg Y."/>
            <person name="Tangrot J."/>
            <person name="Rosling A."/>
        </authorList>
    </citation>
    <scope>NUCLEOTIDE SEQUENCE</scope>
    <source>
        <strain evidence="7">Wild A</strain>
    </source>
</reference>
<evidence type="ECO:0000313" key="7">
    <source>
        <dbReference type="EMBL" id="CAI2164545.1"/>
    </source>
</evidence>
<dbReference type="InterPro" id="IPR007644">
    <property type="entry name" value="RNA_pol_bsu_protrusion"/>
</dbReference>
<dbReference type="GO" id="GO:0003899">
    <property type="term" value="F:DNA-directed RNA polymerase activity"/>
    <property type="evidence" value="ECO:0007669"/>
    <property type="project" value="UniProtKB-EC"/>
</dbReference>
<evidence type="ECO:0000256" key="2">
    <source>
        <dbReference type="ARBA" id="ARBA00022478"/>
    </source>
</evidence>
<evidence type="ECO:0000259" key="6">
    <source>
        <dbReference type="Pfam" id="PF04563"/>
    </source>
</evidence>
<proteinExistence type="predicted"/>
<dbReference type="EMBL" id="CAMKVN010000162">
    <property type="protein sequence ID" value="CAI2164545.1"/>
    <property type="molecule type" value="Genomic_DNA"/>
</dbReference>
<keyword evidence="2" id="KW-0240">DNA-directed RNA polymerase</keyword>
<dbReference type="Proteomes" id="UP001153678">
    <property type="component" value="Unassembled WGS sequence"/>
</dbReference>
<keyword evidence="4" id="KW-0548">Nucleotidyltransferase</keyword>
<sequence length="93" mass="10976">MKVFVSKLIISSFDEINYNDNDFKGFEEIVIDELVFFGKIPVMVHSKFCSLSDLTFEELKEHHECPYDQRIGFYTLLLNVVELDDRDHLEKTP</sequence>
<comment type="caution">
    <text evidence="7">The sequence shown here is derived from an EMBL/GenBank/DDBJ whole genome shotgun (WGS) entry which is preliminary data.</text>
</comment>
<dbReference type="AlphaFoldDB" id="A0A9W4SDP7"/>
<accession>A0A9W4SDP7</accession>
<keyword evidence="3" id="KW-0808">Transferase</keyword>
<evidence type="ECO:0000256" key="1">
    <source>
        <dbReference type="ARBA" id="ARBA00012418"/>
    </source>
</evidence>
<organism evidence="7 8">
    <name type="scientific">Funneliformis geosporum</name>
    <dbReference type="NCBI Taxonomy" id="1117311"/>
    <lineage>
        <taxon>Eukaryota</taxon>
        <taxon>Fungi</taxon>
        <taxon>Fungi incertae sedis</taxon>
        <taxon>Mucoromycota</taxon>
        <taxon>Glomeromycotina</taxon>
        <taxon>Glomeromycetes</taxon>
        <taxon>Glomerales</taxon>
        <taxon>Glomeraceae</taxon>
        <taxon>Funneliformis</taxon>
    </lineage>
</organism>
<evidence type="ECO:0000256" key="3">
    <source>
        <dbReference type="ARBA" id="ARBA00022679"/>
    </source>
</evidence>
<feature type="domain" description="RNA polymerase beta subunit protrusion" evidence="6">
    <location>
        <begin position="28"/>
        <end position="69"/>
    </location>
</feature>
<evidence type="ECO:0000256" key="4">
    <source>
        <dbReference type="ARBA" id="ARBA00022695"/>
    </source>
</evidence>